<keyword evidence="2" id="KW-1185">Reference proteome</keyword>
<comment type="caution">
    <text evidence="1">The sequence shown here is derived from an EMBL/GenBank/DDBJ whole genome shotgun (WGS) entry which is preliminary data.</text>
</comment>
<accession>A0A3N2QDG0</accession>
<dbReference type="EMBL" id="RARA01000006">
    <property type="protein sequence ID" value="ROT47845.1"/>
    <property type="molecule type" value="Genomic_DNA"/>
</dbReference>
<evidence type="ECO:0000313" key="2">
    <source>
        <dbReference type="Proteomes" id="UP000270927"/>
    </source>
</evidence>
<gene>
    <name evidence="1" type="ORF">EDM02_00125</name>
</gene>
<name>A0A3N2QDG0_9BACT</name>
<reference evidence="1 2" key="1">
    <citation type="submission" date="2018-09" db="EMBL/GenBank/DDBJ databases">
        <title>Comparative Genomics of Wolbachia-Cardinium Dual Endosymbiosis in a Plant-Parasitic Nematode.</title>
        <authorList>
            <person name="Brown A.M.V."/>
            <person name="Wasala S.K."/>
            <person name="Howe D.K."/>
            <person name="Peetz A.B."/>
            <person name="Zasada I.A."/>
            <person name="Denver D.R."/>
        </authorList>
    </citation>
    <scope>NUCLEOTIDE SEQUENCE [LARGE SCALE GENOMIC DNA]</scope>
    <source>
        <strain evidence="1 2">Pp_1</strain>
    </source>
</reference>
<dbReference type="Proteomes" id="UP000270927">
    <property type="component" value="Unassembled WGS sequence"/>
</dbReference>
<proteinExistence type="predicted"/>
<dbReference type="AlphaFoldDB" id="A0A3N2QDG0"/>
<dbReference type="RefSeq" id="WP_123662100.1">
    <property type="nucleotide sequence ID" value="NZ_RARA01000006.1"/>
</dbReference>
<organism evidence="1 2">
    <name type="scientific">Candidatus Cardinium hertigii</name>
    <dbReference type="NCBI Taxonomy" id="247481"/>
    <lineage>
        <taxon>Bacteria</taxon>
        <taxon>Pseudomonadati</taxon>
        <taxon>Bacteroidota</taxon>
        <taxon>Cytophagia</taxon>
        <taxon>Cytophagales</taxon>
        <taxon>Amoebophilaceae</taxon>
        <taxon>Candidatus Cardinium</taxon>
    </lineage>
</organism>
<sequence>MPTDAEPVELFAPGFVPIAREFGRAKELQLGRGNIGTIVQRAWATQFSHYGQLLIVIASFNPPGVAVNIYFR</sequence>
<evidence type="ECO:0000313" key="1">
    <source>
        <dbReference type="EMBL" id="ROT47845.1"/>
    </source>
</evidence>
<protein>
    <submittedName>
        <fullName evidence="1">Uncharacterized protein</fullName>
    </submittedName>
</protein>